<gene>
    <name evidence="1" type="ORF">A2Z67_04550</name>
</gene>
<dbReference type="Proteomes" id="UP000176939">
    <property type="component" value="Unassembled WGS sequence"/>
</dbReference>
<evidence type="ECO:0000313" key="1">
    <source>
        <dbReference type="EMBL" id="OGM09182.1"/>
    </source>
</evidence>
<accession>A0A1F7X273</accession>
<comment type="caution">
    <text evidence="1">The sequence shown here is derived from an EMBL/GenBank/DDBJ whole genome shotgun (WGS) entry which is preliminary data.</text>
</comment>
<dbReference type="AlphaFoldDB" id="A0A1F7X273"/>
<organism evidence="1 2">
    <name type="scientific">Candidatus Woesebacteria bacterium RBG_13_36_22</name>
    <dbReference type="NCBI Taxonomy" id="1802478"/>
    <lineage>
        <taxon>Bacteria</taxon>
        <taxon>Candidatus Woeseibacteriota</taxon>
    </lineage>
</organism>
<protein>
    <submittedName>
        <fullName evidence="1">Uncharacterized protein</fullName>
    </submittedName>
</protein>
<proteinExistence type="predicted"/>
<name>A0A1F7X273_9BACT</name>
<reference evidence="1 2" key="1">
    <citation type="journal article" date="2016" name="Nat. Commun.">
        <title>Thousands of microbial genomes shed light on interconnected biogeochemical processes in an aquifer system.</title>
        <authorList>
            <person name="Anantharaman K."/>
            <person name="Brown C.T."/>
            <person name="Hug L.A."/>
            <person name="Sharon I."/>
            <person name="Castelle C.J."/>
            <person name="Probst A.J."/>
            <person name="Thomas B.C."/>
            <person name="Singh A."/>
            <person name="Wilkins M.J."/>
            <person name="Karaoz U."/>
            <person name="Brodie E.L."/>
            <person name="Williams K.H."/>
            <person name="Hubbard S.S."/>
            <person name="Banfield J.F."/>
        </authorList>
    </citation>
    <scope>NUCLEOTIDE SEQUENCE [LARGE SCALE GENOMIC DNA]</scope>
</reference>
<evidence type="ECO:0000313" key="2">
    <source>
        <dbReference type="Proteomes" id="UP000176939"/>
    </source>
</evidence>
<sequence length="79" mass="9724">MVEEIPKEEDFKYRIPDEYWEHVHKWYADNLKADPVDTERHINFRVQDATLISSREEVENQHKAWHDRQKTKFVISEKI</sequence>
<dbReference type="EMBL" id="MGFQ01000024">
    <property type="protein sequence ID" value="OGM09182.1"/>
    <property type="molecule type" value="Genomic_DNA"/>
</dbReference>